<keyword evidence="4" id="KW-0449">Lipoprotein</keyword>
<reference evidence="4 5" key="1">
    <citation type="submission" date="2024-06" db="EMBL/GenBank/DDBJ databases">
        <title>Sorghum-associated microbial communities from plants grown in Nebraska, USA.</title>
        <authorList>
            <person name="Schachtman D."/>
        </authorList>
    </citation>
    <scope>NUCLEOTIDE SEQUENCE [LARGE SCALE GENOMIC DNA]</scope>
    <source>
        <strain evidence="4 5">3207</strain>
    </source>
</reference>
<feature type="domain" description="DUF306" evidence="3">
    <location>
        <begin position="158"/>
        <end position="263"/>
    </location>
</feature>
<accession>A0ABV2R581</accession>
<dbReference type="Pfam" id="PF03724">
    <property type="entry name" value="META"/>
    <property type="match status" value="1"/>
</dbReference>
<evidence type="ECO:0000259" key="3">
    <source>
        <dbReference type="Pfam" id="PF03724"/>
    </source>
</evidence>
<protein>
    <submittedName>
        <fullName evidence="4">Lipoprotein</fullName>
    </submittedName>
</protein>
<dbReference type="Proteomes" id="UP001549321">
    <property type="component" value="Unassembled WGS sequence"/>
</dbReference>
<dbReference type="Pfam" id="PF09619">
    <property type="entry name" value="YscW"/>
    <property type="match status" value="1"/>
</dbReference>
<evidence type="ECO:0000313" key="4">
    <source>
        <dbReference type="EMBL" id="MET4636278.1"/>
    </source>
</evidence>
<comment type="caution">
    <text evidence="4">The sequence shown here is derived from an EMBL/GenBank/DDBJ whole genome shotgun (WGS) entry which is preliminary data.</text>
</comment>
<dbReference type="PANTHER" id="PTHR38013">
    <property type="entry name" value="GLYCOPROTEIN/POLYSACCHARIDE METABOLISM"/>
    <property type="match status" value="1"/>
</dbReference>
<dbReference type="EMBL" id="JBEPSM010000004">
    <property type="protein sequence ID" value="MET4636278.1"/>
    <property type="molecule type" value="Genomic_DNA"/>
</dbReference>
<dbReference type="InterPro" id="IPR039366">
    <property type="entry name" value="Pilotin"/>
</dbReference>
<organism evidence="4 5">
    <name type="scientific">Kaistia defluvii</name>
    <dbReference type="NCBI Taxonomy" id="410841"/>
    <lineage>
        <taxon>Bacteria</taxon>
        <taxon>Pseudomonadati</taxon>
        <taxon>Pseudomonadota</taxon>
        <taxon>Alphaproteobacteria</taxon>
        <taxon>Hyphomicrobiales</taxon>
        <taxon>Kaistiaceae</taxon>
        <taxon>Kaistia</taxon>
    </lineage>
</organism>
<evidence type="ECO:0000256" key="1">
    <source>
        <dbReference type="SAM" id="MobiDB-lite"/>
    </source>
</evidence>
<dbReference type="InterPro" id="IPR005184">
    <property type="entry name" value="DUF306_Meta_HslJ"/>
</dbReference>
<name>A0ABV2R581_9HYPH</name>
<evidence type="ECO:0000256" key="2">
    <source>
        <dbReference type="SAM" id="SignalP"/>
    </source>
</evidence>
<proteinExistence type="predicted"/>
<gene>
    <name evidence="4" type="ORF">ABIE08_004236</name>
</gene>
<sequence>MIKLLPMRLLFVLAILTAPSLALARPLDGSVTYRERIALDPKAAITVTLVDVSHADAPAKVIAKQRIRPRGRQVPIEFRLHYAPTRIKPGHRYQLQARIDRGDDLLFINKEAVPVAPLDTKGPVTITVQPVSDADAPPPTDASKPTQTKAPANPGPAAPLQGTEWLAEDIGGRGVLDIVQSTLTIEGGGKISGSGGCNRYFGTVTVEDGKIKVGPLGATQMACVPAQMDQERKFLDALSNTRGYRIEGSKLTLLDANGKTLARLIRNTKA</sequence>
<evidence type="ECO:0000313" key="5">
    <source>
        <dbReference type="Proteomes" id="UP001549321"/>
    </source>
</evidence>
<dbReference type="Gene3D" id="2.40.128.270">
    <property type="match status" value="1"/>
</dbReference>
<dbReference type="PANTHER" id="PTHR38013:SF1">
    <property type="entry name" value="GLYCOPROTEIN_POLYSACCHARIDE METABOLISM"/>
    <property type="match status" value="1"/>
</dbReference>
<dbReference type="InterPro" id="IPR053196">
    <property type="entry name" value="Lipoprotein_YbaY-like"/>
</dbReference>
<keyword evidence="2" id="KW-0732">Signal</keyword>
<keyword evidence="5" id="KW-1185">Reference proteome</keyword>
<feature type="chain" id="PRO_5045611125" evidence="2">
    <location>
        <begin position="25"/>
        <end position="270"/>
    </location>
</feature>
<feature type="signal peptide" evidence="2">
    <location>
        <begin position="1"/>
        <end position="24"/>
    </location>
</feature>
<feature type="region of interest" description="Disordered" evidence="1">
    <location>
        <begin position="129"/>
        <end position="161"/>
    </location>
</feature>
<dbReference type="RefSeq" id="WP_354553816.1">
    <property type="nucleotide sequence ID" value="NZ_JBEPSM010000004.1"/>
</dbReference>
<dbReference type="InterPro" id="IPR038670">
    <property type="entry name" value="HslJ-like_sf"/>
</dbReference>